<comment type="caution">
    <text evidence="7">The sequence shown here is derived from an EMBL/GenBank/DDBJ whole genome shotgun (WGS) entry which is preliminary data.</text>
</comment>
<dbReference type="PANTHER" id="PTHR37984:SF5">
    <property type="entry name" value="PROTEIN NYNRIN-LIKE"/>
    <property type="match status" value="1"/>
</dbReference>
<dbReference type="FunFam" id="3.30.70.270:FF:000020">
    <property type="entry name" value="Transposon Tf2-6 polyprotein-like Protein"/>
    <property type="match status" value="1"/>
</dbReference>
<keyword evidence="8" id="KW-1185">Reference proteome</keyword>
<accession>A0AAV8T5G2</accession>
<evidence type="ECO:0000256" key="5">
    <source>
        <dbReference type="ARBA" id="ARBA00023268"/>
    </source>
</evidence>
<dbReference type="PANTHER" id="PTHR37984">
    <property type="entry name" value="PROTEIN CBG26694"/>
    <property type="match status" value="1"/>
</dbReference>
<evidence type="ECO:0000256" key="3">
    <source>
        <dbReference type="ARBA" id="ARBA00022722"/>
    </source>
</evidence>
<sequence>MTREDAETAPDVVTGMVRLFSDDVIALIDPGSTHSFVSSSRPVCDRNVSPLDTLLIVSTPISQYIIVSQVYRGCELCIGGELLVVDLMPLKMGELDVILGMDTLEKYNARLDCKQKTVEFELDDGRRVVFMGDRKASPPRIVSALTVEKMMSKGCEAFLAYVIDSRADRGKLEDIPVVKEFSYVFPEELPGLPPAREIEFPIELLSEQGVYVDPKKIEAVVNWEAAKNVAEMRSFLGLAGYYRRFVEGFSMIAAPMTKLLRKNQKFIWSDECQKSFEELKHKLTSAPILILPSVDESYTVYSDASRKGLGCVLMHGDRIFTDHKSLKYLLSQKELNLRQRRWIELLKDYDLLIEYHPGKANVVADALSRKSSIAHVRMVYLPLLEEMAKLKISLKQEEPDCLLTSFRVRPILKEKVRELQVQDVDLSRLRDEIQNGKISEVIVRDDGLMIVGNKLCIPDVQEVKDEIMDEAHNAPYAMHPGSTRMVTMDFLMGLPRTSRKHDAIWVIVDRLTKSAHFLAIKQTDSLHVLAKKYIDEIVRLHGISDSIVSDRDPRFTSRFWGSLQEALGTKLNFSTAFHPQTDGQSERTIRTLEGMLSACVMDF</sequence>
<dbReference type="Pfam" id="PF17919">
    <property type="entry name" value="RT_RNaseH_2"/>
    <property type="match status" value="1"/>
</dbReference>
<keyword evidence="2" id="KW-0548">Nucleotidyltransferase</keyword>
<dbReference type="EMBL" id="JAIWQS010000006">
    <property type="protein sequence ID" value="KAJ8761463.1"/>
    <property type="molecule type" value="Genomic_DNA"/>
</dbReference>
<dbReference type="InterPro" id="IPR036397">
    <property type="entry name" value="RNaseH_sf"/>
</dbReference>
<keyword evidence="3" id="KW-0540">Nuclease</keyword>
<dbReference type="InterPro" id="IPR043502">
    <property type="entry name" value="DNA/RNA_pol_sf"/>
</dbReference>
<evidence type="ECO:0000256" key="4">
    <source>
        <dbReference type="ARBA" id="ARBA00022759"/>
    </source>
</evidence>
<dbReference type="SUPFAM" id="SSF56672">
    <property type="entry name" value="DNA/RNA polymerases"/>
    <property type="match status" value="1"/>
</dbReference>
<dbReference type="InterPro" id="IPR041577">
    <property type="entry name" value="RT_RNaseH_2"/>
</dbReference>
<dbReference type="CDD" id="cd09274">
    <property type="entry name" value="RNase_HI_RT_Ty3"/>
    <property type="match status" value="1"/>
</dbReference>
<name>A0AAV8T5G2_9ROSI</name>
<dbReference type="PROSITE" id="PS50994">
    <property type="entry name" value="INTEGRASE"/>
    <property type="match status" value="1"/>
</dbReference>
<dbReference type="InterPro" id="IPR021109">
    <property type="entry name" value="Peptidase_aspartic_dom_sf"/>
</dbReference>
<dbReference type="Proteomes" id="UP001159364">
    <property type="component" value="Linkage Group LG06"/>
</dbReference>
<evidence type="ECO:0000256" key="2">
    <source>
        <dbReference type="ARBA" id="ARBA00022695"/>
    </source>
</evidence>
<organism evidence="7 8">
    <name type="scientific">Erythroxylum novogranatense</name>
    <dbReference type="NCBI Taxonomy" id="1862640"/>
    <lineage>
        <taxon>Eukaryota</taxon>
        <taxon>Viridiplantae</taxon>
        <taxon>Streptophyta</taxon>
        <taxon>Embryophyta</taxon>
        <taxon>Tracheophyta</taxon>
        <taxon>Spermatophyta</taxon>
        <taxon>Magnoliopsida</taxon>
        <taxon>eudicotyledons</taxon>
        <taxon>Gunneridae</taxon>
        <taxon>Pentapetalae</taxon>
        <taxon>rosids</taxon>
        <taxon>fabids</taxon>
        <taxon>Malpighiales</taxon>
        <taxon>Erythroxylaceae</taxon>
        <taxon>Erythroxylum</taxon>
    </lineage>
</organism>
<dbReference type="SUPFAM" id="SSF53098">
    <property type="entry name" value="Ribonuclease H-like"/>
    <property type="match status" value="1"/>
</dbReference>
<dbReference type="Gene3D" id="3.30.70.270">
    <property type="match status" value="1"/>
</dbReference>
<evidence type="ECO:0000256" key="1">
    <source>
        <dbReference type="ARBA" id="ARBA00022679"/>
    </source>
</evidence>
<keyword evidence="4" id="KW-0255">Endonuclease</keyword>
<dbReference type="Gene3D" id="2.40.70.10">
    <property type="entry name" value="Acid Proteases"/>
    <property type="match status" value="1"/>
</dbReference>
<dbReference type="GO" id="GO:0004519">
    <property type="term" value="F:endonuclease activity"/>
    <property type="evidence" value="ECO:0007669"/>
    <property type="project" value="UniProtKB-KW"/>
</dbReference>
<dbReference type="GO" id="GO:0015074">
    <property type="term" value="P:DNA integration"/>
    <property type="evidence" value="ECO:0007669"/>
    <property type="project" value="InterPro"/>
</dbReference>
<dbReference type="InterPro" id="IPR001584">
    <property type="entry name" value="Integrase_cat-core"/>
</dbReference>
<evidence type="ECO:0000313" key="8">
    <source>
        <dbReference type="Proteomes" id="UP001159364"/>
    </source>
</evidence>
<dbReference type="Pfam" id="PF08284">
    <property type="entry name" value="RVP_2"/>
    <property type="match status" value="1"/>
</dbReference>
<evidence type="ECO:0000313" key="7">
    <source>
        <dbReference type="EMBL" id="KAJ8761463.1"/>
    </source>
</evidence>
<dbReference type="SUPFAM" id="SSF50630">
    <property type="entry name" value="Acid proteases"/>
    <property type="match status" value="1"/>
</dbReference>
<feature type="domain" description="Integrase catalytic" evidence="6">
    <location>
        <begin position="476"/>
        <end position="603"/>
    </location>
</feature>
<dbReference type="InterPro" id="IPR043128">
    <property type="entry name" value="Rev_trsase/Diguanyl_cyclase"/>
</dbReference>
<dbReference type="GO" id="GO:0016779">
    <property type="term" value="F:nucleotidyltransferase activity"/>
    <property type="evidence" value="ECO:0007669"/>
    <property type="project" value="UniProtKB-KW"/>
</dbReference>
<reference evidence="7 8" key="1">
    <citation type="submission" date="2021-09" db="EMBL/GenBank/DDBJ databases">
        <title>Genomic insights and catalytic innovation underlie evolution of tropane alkaloids biosynthesis.</title>
        <authorList>
            <person name="Wang Y.-J."/>
            <person name="Tian T."/>
            <person name="Huang J.-P."/>
            <person name="Huang S.-X."/>
        </authorList>
    </citation>
    <scope>NUCLEOTIDE SEQUENCE [LARGE SCALE GENOMIC DNA]</scope>
    <source>
        <strain evidence="7">KIB-2018</strain>
        <tissue evidence="7">Leaf</tissue>
    </source>
</reference>
<dbReference type="Gene3D" id="3.30.420.10">
    <property type="entry name" value="Ribonuclease H-like superfamily/Ribonuclease H"/>
    <property type="match status" value="1"/>
</dbReference>
<keyword evidence="5" id="KW-0511">Multifunctional enzyme</keyword>
<keyword evidence="4" id="KW-0378">Hydrolase</keyword>
<protein>
    <recommendedName>
        <fullName evidence="6">Integrase catalytic domain-containing protein</fullName>
    </recommendedName>
</protein>
<dbReference type="GO" id="GO:0003676">
    <property type="term" value="F:nucleic acid binding"/>
    <property type="evidence" value="ECO:0007669"/>
    <property type="project" value="InterPro"/>
</dbReference>
<evidence type="ECO:0000259" key="6">
    <source>
        <dbReference type="PROSITE" id="PS50994"/>
    </source>
</evidence>
<dbReference type="InterPro" id="IPR050951">
    <property type="entry name" value="Retrovirus_Pol_polyprotein"/>
</dbReference>
<dbReference type="InterPro" id="IPR012337">
    <property type="entry name" value="RNaseH-like_sf"/>
</dbReference>
<dbReference type="CDD" id="cd00303">
    <property type="entry name" value="retropepsin_like"/>
    <property type="match status" value="1"/>
</dbReference>
<gene>
    <name evidence="7" type="ORF">K2173_001596</name>
</gene>
<proteinExistence type="predicted"/>
<dbReference type="AlphaFoldDB" id="A0AAV8T5G2"/>
<keyword evidence="1" id="KW-0808">Transferase</keyword>